<name>A0A9Q1C162_HOLLE</name>
<dbReference type="EMBL" id="JAIZAY010000009">
    <property type="protein sequence ID" value="KAJ8036472.1"/>
    <property type="molecule type" value="Genomic_DNA"/>
</dbReference>
<dbReference type="InterPro" id="IPR041491">
    <property type="entry name" value="TRPM_SLOG"/>
</dbReference>
<dbReference type="AlphaFoldDB" id="A0A9Q1C162"/>
<feature type="domain" description="TRPM SLOG" evidence="1">
    <location>
        <begin position="2"/>
        <end position="51"/>
    </location>
</feature>
<comment type="caution">
    <text evidence="2">The sequence shown here is derived from an EMBL/GenBank/DDBJ whole genome shotgun (WGS) entry which is preliminary data.</text>
</comment>
<dbReference type="GO" id="GO:0030001">
    <property type="term" value="P:metal ion transport"/>
    <property type="evidence" value="ECO:0007669"/>
    <property type="project" value="TreeGrafter"/>
</dbReference>
<dbReference type="InterPro" id="IPR050927">
    <property type="entry name" value="TRPM"/>
</dbReference>
<organism evidence="2 3">
    <name type="scientific">Holothuria leucospilota</name>
    <name type="common">Black long sea cucumber</name>
    <name type="synonym">Mertensiothuria leucospilota</name>
    <dbReference type="NCBI Taxonomy" id="206669"/>
    <lineage>
        <taxon>Eukaryota</taxon>
        <taxon>Metazoa</taxon>
        <taxon>Echinodermata</taxon>
        <taxon>Eleutherozoa</taxon>
        <taxon>Echinozoa</taxon>
        <taxon>Holothuroidea</taxon>
        <taxon>Aspidochirotacea</taxon>
        <taxon>Aspidochirotida</taxon>
        <taxon>Holothuriidae</taxon>
        <taxon>Holothuria</taxon>
    </lineage>
</organism>
<dbReference type="Pfam" id="PF18139">
    <property type="entry name" value="LSDAT_euk"/>
    <property type="match status" value="1"/>
</dbReference>
<dbReference type="GO" id="GO:0005886">
    <property type="term" value="C:plasma membrane"/>
    <property type="evidence" value="ECO:0007669"/>
    <property type="project" value="TreeGrafter"/>
</dbReference>
<keyword evidence="3" id="KW-1185">Reference proteome</keyword>
<gene>
    <name evidence="2" type="ORF">HOLleu_20460</name>
</gene>
<evidence type="ECO:0000313" key="3">
    <source>
        <dbReference type="Proteomes" id="UP001152320"/>
    </source>
</evidence>
<evidence type="ECO:0000259" key="1">
    <source>
        <dbReference type="Pfam" id="PF18139"/>
    </source>
</evidence>
<evidence type="ECO:0000313" key="2">
    <source>
        <dbReference type="EMBL" id="KAJ8036472.1"/>
    </source>
</evidence>
<keyword evidence="2" id="KW-0675">Receptor</keyword>
<dbReference type="Proteomes" id="UP001152320">
    <property type="component" value="Chromosome 9"/>
</dbReference>
<dbReference type="OrthoDB" id="301415at2759"/>
<protein>
    <submittedName>
        <fullName evidence="2">Transient receptor potential cation channel subfamily M member 3</fullName>
    </submittedName>
</protein>
<accession>A0A9Q1C162</accession>
<dbReference type="PANTHER" id="PTHR13800">
    <property type="entry name" value="TRANSIENT RECEPTOR POTENTIAL CATION CHANNEL, SUBFAMILY M, MEMBER 6"/>
    <property type="match status" value="1"/>
</dbReference>
<sequence length="56" mass="6214">MDNPKPKGLRLDPNHTHFILVDNGTTGHFGVEIKLRSKLEKVLSEQKITTGSGKTE</sequence>
<proteinExistence type="predicted"/>
<dbReference type="GO" id="GO:0005261">
    <property type="term" value="F:monoatomic cation channel activity"/>
    <property type="evidence" value="ECO:0007669"/>
    <property type="project" value="TreeGrafter"/>
</dbReference>
<reference evidence="2" key="1">
    <citation type="submission" date="2021-10" db="EMBL/GenBank/DDBJ databases">
        <title>Tropical sea cucumber genome reveals ecological adaptation and Cuvierian tubules defense mechanism.</title>
        <authorList>
            <person name="Chen T."/>
        </authorList>
    </citation>
    <scope>NUCLEOTIDE SEQUENCE</scope>
    <source>
        <strain evidence="2">Nanhai2018</strain>
        <tissue evidence="2">Muscle</tissue>
    </source>
</reference>
<dbReference type="PANTHER" id="PTHR13800:SF1">
    <property type="entry name" value="TRANSIENT RECEPTOR POTENTIAL CATION CHANNEL TRPM"/>
    <property type="match status" value="1"/>
</dbReference>